<accession>A0A916YMJ1</accession>
<dbReference type="EMBL" id="BMHP01000001">
    <property type="protein sequence ID" value="GGD51001.1"/>
    <property type="molecule type" value="Genomic_DNA"/>
</dbReference>
<sequence length="325" mass="35537">MKVAIIGLGTMGWMYASRLARMDGIQLAGAYDRSAAKAEAFSSQYGTRVFDTFEQLMTEGNPDVVCITLPTFLHKEYVLKTARLGKHVICEKPLAVRPEDAAEMVQACEKQQVKLFVCHVARFFPENQNLKKTIESGQIGKIGIAHAKRAGTNPSLASSWYSDETRSGGIIMDLMIHDIDLMRWMIGDIRSVYTMSRRSSNVHVALVTLQFHNDAVANIEAYWGYPGPFTTAVEIAGSGGVIFSDNQSTQPYTIQRMNPSSDVAEAIQVPGDSSLHDPYFAELSHFLTCIRTGDEPIITTIDAVKAVEIAAAAILSGNTGLPVTI</sequence>
<evidence type="ECO:0000313" key="5">
    <source>
        <dbReference type="Proteomes" id="UP000612456"/>
    </source>
</evidence>
<name>A0A916YMJ1_9BACL</name>
<organism evidence="4 5">
    <name type="scientific">Paenibacillus nasutitermitis</name>
    <dbReference type="NCBI Taxonomy" id="1652958"/>
    <lineage>
        <taxon>Bacteria</taxon>
        <taxon>Bacillati</taxon>
        <taxon>Bacillota</taxon>
        <taxon>Bacilli</taxon>
        <taxon>Bacillales</taxon>
        <taxon>Paenibacillaceae</taxon>
        <taxon>Paenibacillus</taxon>
    </lineage>
</organism>
<gene>
    <name evidence="4" type="ORF">GCM10010911_05670</name>
</gene>
<dbReference type="RefSeq" id="WP_188988908.1">
    <property type="nucleotide sequence ID" value="NZ_BMHP01000001.1"/>
</dbReference>
<dbReference type="InterPro" id="IPR004104">
    <property type="entry name" value="Gfo/Idh/MocA-like_OxRdtase_C"/>
</dbReference>
<reference evidence="4" key="1">
    <citation type="journal article" date="2014" name="Int. J. Syst. Evol. Microbiol.">
        <title>Complete genome sequence of Corynebacterium casei LMG S-19264T (=DSM 44701T), isolated from a smear-ripened cheese.</title>
        <authorList>
            <consortium name="US DOE Joint Genome Institute (JGI-PGF)"/>
            <person name="Walter F."/>
            <person name="Albersmeier A."/>
            <person name="Kalinowski J."/>
            <person name="Ruckert C."/>
        </authorList>
    </citation>
    <scope>NUCLEOTIDE SEQUENCE</scope>
    <source>
        <strain evidence="4">CGMCC 1.15178</strain>
    </source>
</reference>
<dbReference type="AlphaFoldDB" id="A0A916YMJ1"/>
<keyword evidence="5" id="KW-1185">Reference proteome</keyword>
<protein>
    <submittedName>
        <fullName evidence="4">Dehydrogenase</fullName>
    </submittedName>
</protein>
<evidence type="ECO:0000313" key="4">
    <source>
        <dbReference type="EMBL" id="GGD51001.1"/>
    </source>
</evidence>
<feature type="domain" description="Gfo/Idh/MocA-like oxidoreductase N-terminal" evidence="2">
    <location>
        <begin position="1"/>
        <end position="118"/>
    </location>
</feature>
<dbReference type="SUPFAM" id="SSF51735">
    <property type="entry name" value="NAD(P)-binding Rossmann-fold domains"/>
    <property type="match status" value="1"/>
</dbReference>
<dbReference type="InterPro" id="IPR036291">
    <property type="entry name" value="NAD(P)-bd_dom_sf"/>
</dbReference>
<dbReference type="InterPro" id="IPR000683">
    <property type="entry name" value="Gfo/Idh/MocA-like_OxRdtase_N"/>
</dbReference>
<comment type="caution">
    <text evidence="4">The sequence shown here is derived from an EMBL/GenBank/DDBJ whole genome shotgun (WGS) entry which is preliminary data.</text>
</comment>
<evidence type="ECO:0000259" key="3">
    <source>
        <dbReference type="Pfam" id="PF02894"/>
    </source>
</evidence>
<dbReference type="PANTHER" id="PTHR43377:SF1">
    <property type="entry name" value="BILIVERDIN REDUCTASE A"/>
    <property type="match status" value="1"/>
</dbReference>
<comment type="similarity">
    <text evidence="1">Belongs to the Gfo/Idh/MocA family.</text>
</comment>
<dbReference type="Pfam" id="PF02894">
    <property type="entry name" value="GFO_IDH_MocA_C"/>
    <property type="match status" value="1"/>
</dbReference>
<evidence type="ECO:0000259" key="2">
    <source>
        <dbReference type="Pfam" id="PF01408"/>
    </source>
</evidence>
<dbReference type="SUPFAM" id="SSF55347">
    <property type="entry name" value="Glyceraldehyde-3-phosphate dehydrogenase-like, C-terminal domain"/>
    <property type="match status" value="1"/>
</dbReference>
<proteinExistence type="inferred from homology"/>
<dbReference type="GO" id="GO:0000166">
    <property type="term" value="F:nucleotide binding"/>
    <property type="evidence" value="ECO:0007669"/>
    <property type="project" value="InterPro"/>
</dbReference>
<dbReference type="Gene3D" id="3.40.50.720">
    <property type="entry name" value="NAD(P)-binding Rossmann-like Domain"/>
    <property type="match status" value="1"/>
</dbReference>
<dbReference type="Proteomes" id="UP000612456">
    <property type="component" value="Unassembled WGS sequence"/>
</dbReference>
<reference evidence="4" key="2">
    <citation type="submission" date="2020-09" db="EMBL/GenBank/DDBJ databases">
        <authorList>
            <person name="Sun Q."/>
            <person name="Zhou Y."/>
        </authorList>
    </citation>
    <scope>NUCLEOTIDE SEQUENCE</scope>
    <source>
        <strain evidence="4">CGMCC 1.15178</strain>
    </source>
</reference>
<dbReference type="PANTHER" id="PTHR43377">
    <property type="entry name" value="BILIVERDIN REDUCTASE A"/>
    <property type="match status" value="1"/>
</dbReference>
<dbReference type="Gene3D" id="3.30.360.10">
    <property type="entry name" value="Dihydrodipicolinate Reductase, domain 2"/>
    <property type="match status" value="1"/>
</dbReference>
<feature type="domain" description="Gfo/Idh/MocA-like oxidoreductase C-terminal" evidence="3">
    <location>
        <begin position="131"/>
        <end position="325"/>
    </location>
</feature>
<dbReference type="Pfam" id="PF01408">
    <property type="entry name" value="GFO_IDH_MocA"/>
    <property type="match status" value="1"/>
</dbReference>
<dbReference type="InterPro" id="IPR051450">
    <property type="entry name" value="Gfo/Idh/MocA_Oxidoreductases"/>
</dbReference>
<evidence type="ECO:0000256" key="1">
    <source>
        <dbReference type="ARBA" id="ARBA00010928"/>
    </source>
</evidence>